<dbReference type="Proteomes" id="UP001056890">
    <property type="component" value="Chromosome"/>
</dbReference>
<sequence>MAANSPSGAVVMDANVVVLNRGYDQTFQAREQLLIETLAGHGELIVSFSGRLASCYSMDLCRASGARIRAITLDSPTLSRQAVARAKRYCRHYGIEHKVLKTDEILICNAPGRAGKVIDPIRYVCQLTALESNWGHQPILLPASAEEQLRYLHHFGSLPANTLWCFAEQGMTDRDFRYGFNKRRLDLWGHGGNGCLSSRFADPDSLDRDHLRMVDMAEEMLADMGLDGVQVFFHTLADRVTTLARVRVPQRMRARAFDMQASILKALQSTAFDLVTLDMVPGEDPQELAV</sequence>
<reference evidence="1" key="1">
    <citation type="submission" date="2022-06" db="EMBL/GenBank/DDBJ databases">
        <title>Complete Genome of Aeromonas sp. Strain SOD01 Isolated from an Urban Freshwater Stream.</title>
        <authorList>
            <person name="Williams L.E."/>
            <person name="Brysgel T."/>
            <person name="Capestro E.M."/>
            <person name="Foltz G.V."/>
            <person name="Gardner A.E."/>
            <person name="Ingrassia J."/>
            <person name="Peterson E."/>
            <person name="Arruda J."/>
            <person name="Flaherty I."/>
            <person name="Hunt M."/>
            <person name="Pappas G."/>
            <person name="Ramsaran S."/>
            <person name="Rocha M."/>
        </authorList>
    </citation>
    <scope>NUCLEOTIDE SEQUENCE</scope>
    <source>
        <strain evidence="1">SOD01</strain>
    </source>
</reference>
<proteinExistence type="predicted"/>
<name>A0AAE9MFR7_9GAMM</name>
<accession>A0AAE9MFR7</accession>
<keyword evidence="2" id="KW-1185">Reference proteome</keyword>
<gene>
    <name evidence="1" type="ORF">NHF51_15735</name>
</gene>
<organism evidence="1 2">
    <name type="scientific">Aeromonas encheleia</name>
    <dbReference type="NCBI Taxonomy" id="73010"/>
    <lineage>
        <taxon>Bacteria</taxon>
        <taxon>Pseudomonadati</taxon>
        <taxon>Pseudomonadota</taxon>
        <taxon>Gammaproteobacteria</taxon>
        <taxon>Aeromonadales</taxon>
        <taxon>Aeromonadaceae</taxon>
        <taxon>Aeromonas</taxon>
    </lineage>
</organism>
<dbReference type="RefSeq" id="WP_252994895.1">
    <property type="nucleotide sequence ID" value="NZ_CP099717.1"/>
</dbReference>
<evidence type="ECO:0000313" key="2">
    <source>
        <dbReference type="Proteomes" id="UP001056890"/>
    </source>
</evidence>
<dbReference type="AlphaFoldDB" id="A0AAE9MFR7"/>
<dbReference type="Gene3D" id="3.40.50.620">
    <property type="entry name" value="HUPs"/>
    <property type="match status" value="1"/>
</dbReference>
<dbReference type="PANTHER" id="PTHR43169">
    <property type="entry name" value="EXSB FAMILY PROTEIN"/>
    <property type="match status" value="1"/>
</dbReference>
<evidence type="ECO:0000313" key="1">
    <source>
        <dbReference type="EMBL" id="USV56785.1"/>
    </source>
</evidence>
<dbReference type="EMBL" id="CP099717">
    <property type="protein sequence ID" value="USV56785.1"/>
    <property type="molecule type" value="Genomic_DNA"/>
</dbReference>
<dbReference type="PANTHER" id="PTHR43169:SF2">
    <property type="entry name" value="NAD_GMP SYNTHASE DOMAIN-CONTAINING PROTEIN"/>
    <property type="match status" value="1"/>
</dbReference>
<dbReference type="InterPro" id="IPR052188">
    <property type="entry name" value="Ni-pincer_cofactor_biosynth"/>
</dbReference>
<dbReference type="InterPro" id="IPR014729">
    <property type="entry name" value="Rossmann-like_a/b/a_fold"/>
</dbReference>
<protein>
    <submittedName>
        <fullName evidence="1">Uncharacterized protein</fullName>
    </submittedName>
</protein>
<dbReference type="SUPFAM" id="SSF52402">
    <property type="entry name" value="Adenine nucleotide alpha hydrolases-like"/>
    <property type="match status" value="1"/>
</dbReference>